<feature type="region of interest" description="Disordered" evidence="2">
    <location>
        <begin position="96"/>
        <end position="119"/>
    </location>
</feature>
<dbReference type="Proteomes" id="UP000192758">
    <property type="component" value="Unassembled WGS sequence"/>
</dbReference>
<sequence>MYQGQSIFSGLNVPRGSGLHTVLNDGRVQYTANRKERNFLNAKVSARNVKWTESSRAFFKKNNKTAKVEQEIFTITKKVRGFAMLPGTLMNQKVATAPKTSAKVQQGGEKVGKNSNMRK</sequence>
<dbReference type="VEuPathDB" id="MicrosporidiaDB:EHP00_1695"/>
<name>A0A1W0E475_9MICR</name>
<dbReference type="InterPro" id="IPR000988">
    <property type="entry name" value="Ribosomal_eL24-rel_N"/>
</dbReference>
<reference evidence="4 5" key="1">
    <citation type="journal article" date="2017" name="Environ. Microbiol.">
        <title>Decay of the glycolytic pathway and adaptation to intranuclear parasitism within Enterocytozoonidae microsporidia.</title>
        <authorList>
            <person name="Wiredu Boakye D."/>
            <person name="Jaroenlak P."/>
            <person name="Prachumwat A."/>
            <person name="Williams T.A."/>
            <person name="Bateman K.S."/>
            <person name="Itsathitphaisarn O."/>
            <person name="Sritunyalucksana K."/>
            <person name="Paszkiewicz K.H."/>
            <person name="Moore K.A."/>
            <person name="Stentiford G.D."/>
            <person name="Williams B.A."/>
        </authorList>
    </citation>
    <scope>NUCLEOTIDE SEQUENCE [LARGE SCALE GENOMIC DNA]</scope>
    <source>
        <strain evidence="4 5">TH1</strain>
    </source>
</reference>
<dbReference type="AlphaFoldDB" id="A0A1W0E475"/>
<comment type="caution">
    <text evidence="4">The sequence shown here is derived from an EMBL/GenBank/DDBJ whole genome shotgun (WGS) entry which is preliminary data.</text>
</comment>
<evidence type="ECO:0000256" key="2">
    <source>
        <dbReference type="SAM" id="MobiDB-lite"/>
    </source>
</evidence>
<dbReference type="Gene3D" id="2.30.170.20">
    <property type="entry name" value="Ribosomal protein L24e"/>
    <property type="match status" value="1"/>
</dbReference>
<organism evidence="4 5">
    <name type="scientific">Ecytonucleospora hepatopenaei</name>
    <dbReference type="NCBI Taxonomy" id="646526"/>
    <lineage>
        <taxon>Eukaryota</taxon>
        <taxon>Fungi</taxon>
        <taxon>Fungi incertae sedis</taxon>
        <taxon>Microsporidia</taxon>
        <taxon>Enterocytozoonidae</taxon>
        <taxon>Ecytonucleospora</taxon>
    </lineage>
</organism>
<evidence type="ECO:0000259" key="3">
    <source>
        <dbReference type="Pfam" id="PF01246"/>
    </source>
</evidence>
<feature type="domain" description="Large ribosomal subunit protein eL24-related N-terminal" evidence="3">
    <location>
        <begin position="8"/>
        <end position="64"/>
    </location>
</feature>
<dbReference type="InterPro" id="IPR038630">
    <property type="entry name" value="L24e/L24_sf"/>
</dbReference>
<evidence type="ECO:0000313" key="5">
    <source>
        <dbReference type="Proteomes" id="UP000192758"/>
    </source>
</evidence>
<evidence type="ECO:0000313" key="4">
    <source>
        <dbReference type="EMBL" id="OQS54045.1"/>
    </source>
</evidence>
<dbReference type="Pfam" id="PF01246">
    <property type="entry name" value="Ribosomal_L24e"/>
    <property type="match status" value="1"/>
</dbReference>
<comment type="similarity">
    <text evidence="1">Belongs to the eukaryotic ribosomal protein eL24 family.</text>
</comment>
<accession>A0A1W0E475</accession>
<proteinExistence type="inferred from homology"/>
<dbReference type="SUPFAM" id="SSF57716">
    <property type="entry name" value="Glucocorticoid receptor-like (DNA-binding domain)"/>
    <property type="match status" value="1"/>
</dbReference>
<keyword evidence="5" id="KW-1185">Reference proteome</keyword>
<dbReference type="OrthoDB" id="1727108at2759"/>
<dbReference type="STRING" id="646526.A0A1W0E475"/>
<dbReference type="EMBL" id="MNPJ01000023">
    <property type="protein sequence ID" value="OQS54045.1"/>
    <property type="molecule type" value="Genomic_DNA"/>
</dbReference>
<evidence type="ECO:0000256" key="1">
    <source>
        <dbReference type="ARBA" id="ARBA00005647"/>
    </source>
</evidence>
<protein>
    <recommendedName>
        <fullName evidence="3">Large ribosomal subunit protein eL24-related N-terminal domain-containing protein</fullName>
    </recommendedName>
</protein>
<gene>
    <name evidence="4" type="ORF">EHP00_1695</name>
</gene>